<dbReference type="Gene3D" id="3.40.109.10">
    <property type="entry name" value="NADH Oxidase"/>
    <property type="match status" value="1"/>
</dbReference>
<gene>
    <name evidence="4" type="ORF">C5O23_01370</name>
</gene>
<keyword evidence="2" id="KW-0560">Oxidoreductase</keyword>
<dbReference type="PANTHER" id="PTHR43673:SF10">
    <property type="entry name" value="NADH DEHYDROGENASE_NAD(P)H NITROREDUCTASE XCC3605-RELATED"/>
    <property type="match status" value="1"/>
</dbReference>
<keyword evidence="5" id="KW-1185">Reference proteome</keyword>
<evidence type="ECO:0000256" key="1">
    <source>
        <dbReference type="ARBA" id="ARBA00007118"/>
    </source>
</evidence>
<protein>
    <submittedName>
        <fullName evidence="4">Nitroreductase</fullName>
    </submittedName>
</protein>
<dbReference type="GeneID" id="82524999"/>
<dbReference type="SUPFAM" id="SSF55469">
    <property type="entry name" value="FMN-dependent nitroreductase-like"/>
    <property type="match status" value="1"/>
</dbReference>
<dbReference type="GO" id="GO:0016491">
    <property type="term" value="F:oxidoreductase activity"/>
    <property type="evidence" value="ECO:0007669"/>
    <property type="project" value="UniProtKB-KW"/>
</dbReference>
<dbReference type="EMBL" id="PUEC01000002">
    <property type="protein sequence ID" value="PWB04236.1"/>
    <property type="molecule type" value="Genomic_DNA"/>
</dbReference>
<accession>A0A2V1IPG1</accession>
<dbReference type="CDD" id="cd20609">
    <property type="entry name" value="nitroreductase"/>
    <property type="match status" value="1"/>
</dbReference>
<dbReference type="RefSeq" id="WP_107031160.1">
    <property type="nucleotide sequence ID" value="NZ_PUEC01000002.1"/>
</dbReference>
<evidence type="ECO:0000313" key="5">
    <source>
        <dbReference type="Proteomes" id="UP000244905"/>
    </source>
</evidence>
<proteinExistence type="inferred from homology"/>
<dbReference type="Pfam" id="PF00881">
    <property type="entry name" value="Nitroreductase"/>
    <property type="match status" value="2"/>
</dbReference>
<feature type="domain" description="Nitroreductase" evidence="3">
    <location>
        <begin position="71"/>
        <end position="154"/>
    </location>
</feature>
<dbReference type="InterPro" id="IPR029479">
    <property type="entry name" value="Nitroreductase"/>
</dbReference>
<reference evidence="5" key="1">
    <citation type="submission" date="2018-02" db="EMBL/GenBank/DDBJ databases">
        <authorList>
            <person name="Clavel T."/>
            <person name="Strowig T."/>
        </authorList>
    </citation>
    <scope>NUCLEOTIDE SEQUENCE [LARGE SCALE GENOMIC DNA]</scope>
    <source>
        <strain evidence="5">DSM 103720</strain>
    </source>
</reference>
<dbReference type="PANTHER" id="PTHR43673">
    <property type="entry name" value="NAD(P)H NITROREDUCTASE YDGI-RELATED"/>
    <property type="match status" value="1"/>
</dbReference>
<sequence length="178" mass="19887">MQSNAYPQLYRLSQLRYSCRDYSDRPVSRDTLRSVLDVARLAPSACNRQPWVFLVADSAEQREAITGSYDRQWIRTAPEFIVACGIHDEAWHRGCDGKDHTDVDLSIAIEHLCLAATSLELGTCWVCNFVPAPIAEAFGLPAGVEPVAIIPIGYPADPQAVPEKKRKSLDEIVRWGKF</sequence>
<comment type="caution">
    <text evidence="4">The sequence shown here is derived from an EMBL/GenBank/DDBJ whole genome shotgun (WGS) entry which is preliminary data.</text>
</comment>
<organism evidence="4 5">
    <name type="scientific">Duncaniella muris</name>
    <dbReference type="NCBI Taxonomy" id="2094150"/>
    <lineage>
        <taxon>Bacteria</taxon>
        <taxon>Pseudomonadati</taxon>
        <taxon>Bacteroidota</taxon>
        <taxon>Bacteroidia</taxon>
        <taxon>Bacteroidales</taxon>
        <taxon>Muribaculaceae</taxon>
        <taxon>Duncaniella</taxon>
    </lineage>
</organism>
<feature type="domain" description="Nitroreductase" evidence="3">
    <location>
        <begin position="16"/>
        <end position="65"/>
    </location>
</feature>
<evidence type="ECO:0000256" key="2">
    <source>
        <dbReference type="ARBA" id="ARBA00023002"/>
    </source>
</evidence>
<evidence type="ECO:0000259" key="3">
    <source>
        <dbReference type="Pfam" id="PF00881"/>
    </source>
</evidence>
<comment type="similarity">
    <text evidence="1">Belongs to the nitroreductase family.</text>
</comment>
<evidence type="ECO:0000313" key="4">
    <source>
        <dbReference type="EMBL" id="PWB04236.1"/>
    </source>
</evidence>
<name>A0A2V1IPG1_9BACT</name>
<dbReference type="InterPro" id="IPR000415">
    <property type="entry name" value="Nitroreductase-like"/>
</dbReference>
<dbReference type="Proteomes" id="UP000244905">
    <property type="component" value="Unassembled WGS sequence"/>
</dbReference>
<dbReference type="AlphaFoldDB" id="A0A2V1IPG1"/>